<evidence type="ECO:0000256" key="8">
    <source>
        <dbReference type="SAM" id="MobiDB-lite"/>
    </source>
</evidence>
<evidence type="ECO:0000256" key="4">
    <source>
        <dbReference type="ARBA" id="ARBA00022656"/>
    </source>
</evidence>
<keyword evidence="3" id="KW-0964">Secreted</keyword>
<dbReference type="Gene3D" id="2.150.10.10">
    <property type="entry name" value="Serralysin-like metalloprotease, C-terminal"/>
    <property type="match status" value="1"/>
</dbReference>
<keyword evidence="10" id="KW-1185">Reference proteome</keyword>
<evidence type="ECO:0000256" key="2">
    <source>
        <dbReference type="ARBA" id="ARBA00004613"/>
    </source>
</evidence>
<dbReference type="InterPro" id="IPR050557">
    <property type="entry name" value="RTX_toxin/Mannuronan_C5-epim"/>
</dbReference>
<proteinExistence type="predicted"/>
<accession>A0ABS0Y894</accession>
<evidence type="ECO:0000256" key="3">
    <source>
        <dbReference type="ARBA" id="ARBA00022525"/>
    </source>
</evidence>
<evidence type="ECO:0000313" key="10">
    <source>
        <dbReference type="Proteomes" id="UP000620670"/>
    </source>
</evidence>
<comment type="caution">
    <text evidence="9">The sequence shown here is derived from an EMBL/GenBank/DDBJ whole genome shotgun (WGS) entry which is preliminary data.</text>
</comment>
<organism evidence="9 10">
    <name type="scientific">Microvirga splendida</name>
    <dbReference type="NCBI Taxonomy" id="2795727"/>
    <lineage>
        <taxon>Bacteria</taxon>
        <taxon>Pseudomonadati</taxon>
        <taxon>Pseudomonadota</taxon>
        <taxon>Alphaproteobacteria</taxon>
        <taxon>Hyphomicrobiales</taxon>
        <taxon>Methylobacteriaceae</taxon>
        <taxon>Microvirga</taxon>
    </lineage>
</organism>
<evidence type="ECO:0000256" key="1">
    <source>
        <dbReference type="ARBA" id="ARBA00004370"/>
    </source>
</evidence>
<dbReference type="InterPro" id="IPR001343">
    <property type="entry name" value="Hemolysn_Ca-bd"/>
</dbReference>
<dbReference type="InterPro" id="IPR011049">
    <property type="entry name" value="Serralysin-like_metalloprot_C"/>
</dbReference>
<gene>
    <name evidence="9" type="ORF">JAO75_24200</name>
</gene>
<dbReference type="RefSeq" id="WP_199051768.1">
    <property type="nucleotide sequence ID" value="NZ_JAELXT010000054.1"/>
</dbReference>
<dbReference type="PANTHER" id="PTHR38340">
    <property type="entry name" value="S-LAYER PROTEIN"/>
    <property type="match status" value="1"/>
</dbReference>
<dbReference type="EMBL" id="JAELXT010000054">
    <property type="protein sequence ID" value="MBJ6128498.1"/>
    <property type="molecule type" value="Genomic_DNA"/>
</dbReference>
<dbReference type="InterPro" id="IPR003995">
    <property type="entry name" value="RTX_toxin_determinant-A"/>
</dbReference>
<dbReference type="PANTHER" id="PTHR38340:SF1">
    <property type="entry name" value="S-LAYER PROTEIN"/>
    <property type="match status" value="1"/>
</dbReference>
<keyword evidence="4" id="KW-0800">Toxin</keyword>
<keyword evidence="7" id="KW-0472">Membrane</keyword>
<keyword evidence="6" id="KW-0843">Virulence</keyword>
<evidence type="ECO:0000256" key="5">
    <source>
        <dbReference type="ARBA" id="ARBA00022737"/>
    </source>
</evidence>
<dbReference type="Proteomes" id="UP000620670">
    <property type="component" value="Unassembled WGS sequence"/>
</dbReference>
<dbReference type="SUPFAM" id="SSF51120">
    <property type="entry name" value="beta-Roll"/>
    <property type="match status" value="1"/>
</dbReference>
<keyword evidence="5" id="KW-0677">Repeat</keyword>
<evidence type="ECO:0000256" key="6">
    <source>
        <dbReference type="ARBA" id="ARBA00023026"/>
    </source>
</evidence>
<sequence length="472" mass="50131">MANTPTIFTMGFDGDYTRIIEDAEPTRLDWNGNAQVVSGYGIYNIQVAVFSADPQHDFLGIAPGSGVTASPGFPVGSGITIGGVQAIVMPGGSGTHNFHIQFPDLTTPEEGDYTVVDPWVAQQFIRALTYQNTSETLPDNFQRQVFVSVANEVGDHTQDIVTFTKWLPHHGPDTGGSANNPGGGGNLPPSIAGNLASATISEAAAPFSQVTVTDQNGDNLTLTVGISDPSRGSFLASSLSGGTYNPVTGIYSVSGTPAQVQAALMNLVFVKAPYAENAPASVVPLSFTVSVSDGMASTSKIFSASLWFNRADTIKGSSRSEKLYGESGKDKLYGHAGNDLLDGGSGADTLFGGTGNDKVYGGTGKDVFVFDTRPNKRSNVDKIYDFKSRDDSIHLDNKYFTKLGSGSSKGKKFKSDMFVEGKKAKDAEDRIVYDKKTGALYYDQDGTGSKAQVKIATITNKTTLKYHDFFVI</sequence>
<dbReference type="PROSITE" id="PS00330">
    <property type="entry name" value="HEMOLYSIN_CALCIUM"/>
    <property type="match status" value="2"/>
</dbReference>
<dbReference type="InterPro" id="IPR018511">
    <property type="entry name" value="Hemolysin-typ_Ca-bd_CS"/>
</dbReference>
<dbReference type="PRINTS" id="PR00313">
    <property type="entry name" value="CABNDNGRPT"/>
</dbReference>
<reference evidence="10" key="1">
    <citation type="submission" date="2020-12" db="EMBL/GenBank/DDBJ databases">
        <title>Hymenobacter sp.</title>
        <authorList>
            <person name="Kim M.K."/>
        </authorList>
    </citation>
    <scope>NUCLEOTIDE SEQUENCE [LARGE SCALE GENOMIC DNA]</scope>
    <source>
        <strain evidence="10">BT325</strain>
    </source>
</reference>
<protein>
    <submittedName>
        <fullName evidence="9">Calcium-binding protein</fullName>
    </submittedName>
</protein>
<evidence type="ECO:0000256" key="7">
    <source>
        <dbReference type="ARBA" id="ARBA00023136"/>
    </source>
</evidence>
<dbReference type="Pfam" id="PF00353">
    <property type="entry name" value="HemolysinCabind"/>
    <property type="match status" value="1"/>
</dbReference>
<name>A0ABS0Y894_9HYPH</name>
<evidence type="ECO:0000313" key="9">
    <source>
        <dbReference type="EMBL" id="MBJ6128498.1"/>
    </source>
</evidence>
<dbReference type="PRINTS" id="PR01488">
    <property type="entry name" value="RTXTOXINA"/>
</dbReference>
<feature type="region of interest" description="Disordered" evidence="8">
    <location>
        <begin position="170"/>
        <end position="189"/>
    </location>
</feature>
<comment type="subcellular location">
    <subcellularLocation>
        <location evidence="1">Membrane</location>
    </subcellularLocation>
    <subcellularLocation>
        <location evidence="2">Secreted</location>
    </subcellularLocation>
</comment>